<sequence>MDNTIIRSCGSWWSPHEHVSHSSFVEHIEVHEVFVELVEVQTNTVVEHVDVHSGSRSSLVLSVVIEQPLAENVSMPTAIQEEQVVASLQQQEVHPCKNIQHDLDLWERVREYDKRSAAEDFMPVLNRKQRHELKLQQVLPKQPTKTHAQGDPHLTDQ</sequence>
<evidence type="ECO:0000256" key="1">
    <source>
        <dbReference type="SAM" id="MobiDB-lite"/>
    </source>
</evidence>
<dbReference type="EMBL" id="AC149208">
    <property type="protein sequence ID" value="ABD28740.2"/>
    <property type="molecule type" value="Genomic_DNA"/>
</dbReference>
<proteinExistence type="predicted"/>
<feature type="compositionally biased region" description="Basic and acidic residues" evidence="1">
    <location>
        <begin position="148"/>
        <end position="157"/>
    </location>
</feature>
<gene>
    <name evidence="2" type="ORF">MtrDRAFT_AC149208g40v2</name>
</gene>
<feature type="region of interest" description="Disordered" evidence="1">
    <location>
        <begin position="134"/>
        <end position="157"/>
    </location>
</feature>
<name>Q2HU94_MEDTR</name>
<reference evidence="2" key="1">
    <citation type="submission" date="2004-10" db="EMBL/GenBank/DDBJ databases">
        <authorList>
            <person name="Town C.D."/>
        </authorList>
    </citation>
    <scope>NUCLEOTIDE SEQUENCE</scope>
</reference>
<evidence type="ECO:0000313" key="2">
    <source>
        <dbReference type="EMBL" id="ABD28740.2"/>
    </source>
</evidence>
<accession>Q2HU94</accession>
<dbReference type="AlphaFoldDB" id="Q2HU94"/>
<organism evidence="2">
    <name type="scientific">Medicago truncatula</name>
    <name type="common">Barrel medic</name>
    <name type="synonym">Medicago tribuloides</name>
    <dbReference type="NCBI Taxonomy" id="3880"/>
    <lineage>
        <taxon>Eukaryota</taxon>
        <taxon>Viridiplantae</taxon>
        <taxon>Streptophyta</taxon>
        <taxon>Embryophyta</taxon>
        <taxon>Tracheophyta</taxon>
        <taxon>Spermatophyta</taxon>
        <taxon>Magnoliopsida</taxon>
        <taxon>eudicotyledons</taxon>
        <taxon>Gunneridae</taxon>
        <taxon>Pentapetalae</taxon>
        <taxon>rosids</taxon>
        <taxon>fabids</taxon>
        <taxon>Fabales</taxon>
        <taxon>Fabaceae</taxon>
        <taxon>Papilionoideae</taxon>
        <taxon>50 kb inversion clade</taxon>
        <taxon>NPAAA clade</taxon>
        <taxon>Hologalegina</taxon>
        <taxon>IRL clade</taxon>
        <taxon>Trifolieae</taxon>
        <taxon>Medicago</taxon>
    </lineage>
</organism>
<protein>
    <submittedName>
        <fullName evidence="2">Uncharacterized protein</fullName>
    </submittedName>
</protein>
<reference evidence="2" key="2">
    <citation type="submission" date="2007-03" db="EMBL/GenBank/DDBJ databases">
        <authorList>
            <consortium name="The International Medicago Genome Annotation Group"/>
        </authorList>
    </citation>
    <scope>NUCLEOTIDE SEQUENCE</scope>
</reference>